<keyword evidence="6" id="KW-1185">Reference proteome</keyword>
<dbReference type="PANTHER" id="PTHR24126">
    <property type="entry name" value="ANKYRIN REPEAT, PH AND SEC7 DOMAIN CONTAINING PROTEIN SECG-RELATED"/>
    <property type="match status" value="1"/>
</dbReference>
<feature type="compositionally biased region" description="Basic and acidic residues" evidence="4">
    <location>
        <begin position="66"/>
        <end position="85"/>
    </location>
</feature>
<evidence type="ECO:0000256" key="3">
    <source>
        <dbReference type="PROSITE-ProRule" id="PRU00023"/>
    </source>
</evidence>
<proteinExistence type="predicted"/>
<feature type="region of interest" description="Disordered" evidence="4">
    <location>
        <begin position="56"/>
        <end position="86"/>
    </location>
</feature>
<dbReference type="Proteomes" id="UP001165065">
    <property type="component" value="Unassembled WGS sequence"/>
</dbReference>
<comment type="caution">
    <text evidence="5">The sequence shown here is derived from an EMBL/GenBank/DDBJ whole genome shotgun (WGS) entry which is preliminary data.</text>
</comment>
<dbReference type="InterPro" id="IPR002110">
    <property type="entry name" value="Ankyrin_rpt"/>
</dbReference>
<dbReference type="InterPro" id="IPR036770">
    <property type="entry name" value="Ankyrin_rpt-contain_sf"/>
</dbReference>
<dbReference type="SMART" id="SM00248">
    <property type="entry name" value="ANK"/>
    <property type="match status" value="2"/>
</dbReference>
<evidence type="ECO:0000256" key="2">
    <source>
        <dbReference type="ARBA" id="ARBA00023043"/>
    </source>
</evidence>
<evidence type="ECO:0000256" key="1">
    <source>
        <dbReference type="ARBA" id="ARBA00022737"/>
    </source>
</evidence>
<accession>A0A9W7L6T9</accession>
<protein>
    <submittedName>
        <fullName evidence="5">Uncharacterized protein</fullName>
    </submittedName>
</protein>
<sequence>MENRPEEQVLAKCNAFFGGNQTKSSSTANQQTKNMNMISSSSSVIHSEMVLSDLSESEMSEAASFSHEKEDELEEEAKKKPRDPYEGYEDPMTVASAVMNAQGWSFSLRSALDEGLGGVRGPNNMFAKSNHIYSLQAVDAVRNHKVDILRELKNSGTDLNASNKFGESLVHMACRRGNLEVLKYLVEEGGCELKRCDDFGRTVLHDAFWTSTPNFELVKYLMLREPGLILVTDKRGHTPLGYARKEHWEFWVKFFKTEGEEIWMKREAKNVVG</sequence>
<evidence type="ECO:0000313" key="6">
    <source>
        <dbReference type="Proteomes" id="UP001165065"/>
    </source>
</evidence>
<evidence type="ECO:0000256" key="4">
    <source>
        <dbReference type="SAM" id="MobiDB-lite"/>
    </source>
</evidence>
<dbReference type="Gene3D" id="1.25.40.20">
    <property type="entry name" value="Ankyrin repeat-containing domain"/>
    <property type="match status" value="1"/>
</dbReference>
<reference evidence="6" key="1">
    <citation type="journal article" date="2023" name="Commun. Biol.">
        <title>Genome analysis of Parmales, the sister group of diatoms, reveals the evolutionary specialization of diatoms from phago-mixotrophs to photoautotrophs.</title>
        <authorList>
            <person name="Ban H."/>
            <person name="Sato S."/>
            <person name="Yoshikawa S."/>
            <person name="Yamada K."/>
            <person name="Nakamura Y."/>
            <person name="Ichinomiya M."/>
            <person name="Sato N."/>
            <person name="Blanc-Mathieu R."/>
            <person name="Endo H."/>
            <person name="Kuwata A."/>
            <person name="Ogata H."/>
        </authorList>
    </citation>
    <scope>NUCLEOTIDE SEQUENCE [LARGE SCALE GENOMIC DNA]</scope>
</reference>
<dbReference type="EMBL" id="BRYA01000069">
    <property type="protein sequence ID" value="GMI36882.1"/>
    <property type="molecule type" value="Genomic_DNA"/>
</dbReference>
<dbReference type="Pfam" id="PF12796">
    <property type="entry name" value="Ank_2"/>
    <property type="match status" value="1"/>
</dbReference>
<dbReference type="OrthoDB" id="204260at2759"/>
<dbReference type="SUPFAM" id="SSF48403">
    <property type="entry name" value="Ankyrin repeat"/>
    <property type="match status" value="1"/>
</dbReference>
<name>A0A9W7L6T9_9STRA</name>
<organism evidence="5 6">
    <name type="scientific">Triparma columacea</name>
    <dbReference type="NCBI Taxonomy" id="722753"/>
    <lineage>
        <taxon>Eukaryota</taxon>
        <taxon>Sar</taxon>
        <taxon>Stramenopiles</taxon>
        <taxon>Ochrophyta</taxon>
        <taxon>Bolidophyceae</taxon>
        <taxon>Parmales</taxon>
        <taxon>Triparmaceae</taxon>
        <taxon>Triparma</taxon>
    </lineage>
</organism>
<dbReference type="PROSITE" id="PS50297">
    <property type="entry name" value="ANK_REP_REGION"/>
    <property type="match status" value="1"/>
</dbReference>
<dbReference type="PANTHER" id="PTHR24126:SF14">
    <property type="entry name" value="ANK_REP_REGION DOMAIN-CONTAINING PROTEIN"/>
    <property type="match status" value="1"/>
</dbReference>
<keyword evidence="1" id="KW-0677">Repeat</keyword>
<gene>
    <name evidence="5" type="ORF">TrCOL_g7010</name>
</gene>
<keyword evidence="2 3" id="KW-0040">ANK repeat</keyword>
<evidence type="ECO:0000313" key="5">
    <source>
        <dbReference type="EMBL" id="GMI36882.1"/>
    </source>
</evidence>
<dbReference type="PROSITE" id="PS50088">
    <property type="entry name" value="ANK_REPEAT"/>
    <property type="match status" value="1"/>
</dbReference>
<dbReference type="AlphaFoldDB" id="A0A9W7L6T9"/>
<feature type="repeat" description="ANK" evidence="3">
    <location>
        <begin position="165"/>
        <end position="189"/>
    </location>
</feature>